<accession>A0A6L6L4P2</accession>
<evidence type="ECO:0000256" key="4">
    <source>
        <dbReference type="ARBA" id="ARBA00022679"/>
    </source>
</evidence>
<evidence type="ECO:0000313" key="8">
    <source>
        <dbReference type="Proteomes" id="UP000478483"/>
    </source>
</evidence>
<evidence type="ECO:0000259" key="5">
    <source>
        <dbReference type="Pfam" id="PF00535"/>
    </source>
</evidence>
<keyword evidence="4 7" id="KW-0808">Transferase</keyword>
<dbReference type="InterPro" id="IPR001173">
    <property type="entry name" value="Glyco_trans_2-like"/>
</dbReference>
<gene>
    <name evidence="7" type="ORF">GMD50_09750</name>
</gene>
<dbReference type="InterPro" id="IPR011990">
    <property type="entry name" value="TPR-like_helical_dom_sf"/>
</dbReference>
<dbReference type="PANTHER" id="PTHR43179">
    <property type="entry name" value="RHAMNOSYLTRANSFERASE WBBL"/>
    <property type="match status" value="1"/>
</dbReference>
<dbReference type="CDD" id="cd04186">
    <property type="entry name" value="GT_2_like_c"/>
    <property type="match status" value="1"/>
</dbReference>
<sequence length="705" mass="81453">MRNYKMTEKLQELINNGSYMEARNLANKMYEEGEQSETFWILNAEIYRVEGQREAGYACITRGLQKNPYNYELYYMLGEYYKSVNMDQAYLCMEQAEYYCHQSEDVEVIHAAKEEMVQSGRCQVHPVSIVILSYNSKDIMKGCVESIRKTCPLESYELVVVDNASTDGITDWLRGQEDIVLQCNTENMGFAGGCNQGIELSAAANDIMLLNNDTVVPPNAIFWLRMGLYERAQVGAVGPLTNYAGNDQQIVGEFHTREEYLDLATQICMPAPNAYENKVWLVGFAMLIKRAAVDKVGMLDTQYTWGNFEDKDYGMMLTQAGYELLLCYNSFIYHYGSLNMAKDKQKYLNYIKENGEKLKEKWGFDSARYNLADQTVLAQITENKKQPICVLQVGCGWGATLARMKYQYPNARVYGIEEAGLVARFGHYLAEITAGDVAEMQLPYQEEYFDYIVIGEEICTRSDVGAICQKLKKYLKKSGKMIGAEKDKEEKETRSFMTSSEEYREKILNYREKSYEYLKKIDECLKNRTAASITEFLHIFQEKELLEHCLSCIPELSYAHIFSVITVKEIQKRKEISYLLNGNSVRELTEVLKRVEFRIWELEFERTPEAENHLYETMQQYFITPEAMSCIIVVSAMDKCDIYLTVSCIYLEHQGTEAAIDLLVYALEWYPEDERILQVLVSLYKKTGKQELAESYEEKLKCVQQ</sequence>
<evidence type="ECO:0000256" key="2">
    <source>
        <dbReference type="ARBA" id="ARBA00006739"/>
    </source>
</evidence>
<dbReference type="Gene3D" id="1.25.40.10">
    <property type="entry name" value="Tetratricopeptide repeat domain"/>
    <property type="match status" value="1"/>
</dbReference>
<dbReference type="CDD" id="cd02440">
    <property type="entry name" value="AdoMet_MTases"/>
    <property type="match status" value="1"/>
</dbReference>
<dbReference type="Pfam" id="PF13649">
    <property type="entry name" value="Methyltransf_25"/>
    <property type="match status" value="1"/>
</dbReference>
<evidence type="ECO:0000259" key="6">
    <source>
        <dbReference type="Pfam" id="PF13649"/>
    </source>
</evidence>
<proteinExistence type="inferred from homology"/>
<organism evidence="7 8">
    <name type="scientific">Roseburia intestinalis</name>
    <dbReference type="NCBI Taxonomy" id="166486"/>
    <lineage>
        <taxon>Bacteria</taxon>
        <taxon>Bacillati</taxon>
        <taxon>Bacillota</taxon>
        <taxon>Clostridia</taxon>
        <taxon>Lachnospirales</taxon>
        <taxon>Lachnospiraceae</taxon>
        <taxon>Roseburia</taxon>
    </lineage>
</organism>
<protein>
    <submittedName>
        <fullName evidence="7">Glycosyltransferase</fullName>
    </submittedName>
</protein>
<dbReference type="GO" id="GO:0016757">
    <property type="term" value="F:glycosyltransferase activity"/>
    <property type="evidence" value="ECO:0007669"/>
    <property type="project" value="UniProtKB-KW"/>
</dbReference>
<dbReference type="PANTHER" id="PTHR43179:SF12">
    <property type="entry name" value="GALACTOFURANOSYLTRANSFERASE GLFT2"/>
    <property type="match status" value="1"/>
</dbReference>
<dbReference type="Pfam" id="PF00535">
    <property type="entry name" value="Glycos_transf_2"/>
    <property type="match status" value="1"/>
</dbReference>
<dbReference type="Proteomes" id="UP000478483">
    <property type="component" value="Unassembled WGS sequence"/>
</dbReference>
<dbReference type="InterPro" id="IPR041698">
    <property type="entry name" value="Methyltransf_25"/>
</dbReference>
<dbReference type="SUPFAM" id="SSF53335">
    <property type="entry name" value="S-adenosyl-L-methionine-dependent methyltransferases"/>
    <property type="match status" value="1"/>
</dbReference>
<comment type="similarity">
    <text evidence="2">Belongs to the glycosyltransferase 2 family.</text>
</comment>
<comment type="caution">
    <text evidence="7">The sequence shown here is derived from an EMBL/GenBank/DDBJ whole genome shotgun (WGS) entry which is preliminary data.</text>
</comment>
<dbReference type="SUPFAM" id="SSF53448">
    <property type="entry name" value="Nucleotide-diphospho-sugar transferases"/>
    <property type="match status" value="1"/>
</dbReference>
<dbReference type="Gene3D" id="3.40.50.150">
    <property type="entry name" value="Vaccinia Virus protein VP39"/>
    <property type="match status" value="1"/>
</dbReference>
<dbReference type="InterPro" id="IPR029044">
    <property type="entry name" value="Nucleotide-diphossugar_trans"/>
</dbReference>
<evidence type="ECO:0000313" key="7">
    <source>
        <dbReference type="EMBL" id="MTR85340.1"/>
    </source>
</evidence>
<feature type="domain" description="Glycosyltransferase 2-like" evidence="5">
    <location>
        <begin position="128"/>
        <end position="221"/>
    </location>
</feature>
<evidence type="ECO:0000256" key="3">
    <source>
        <dbReference type="ARBA" id="ARBA00022676"/>
    </source>
</evidence>
<evidence type="ECO:0000256" key="1">
    <source>
        <dbReference type="ARBA" id="ARBA00004776"/>
    </source>
</evidence>
<comment type="pathway">
    <text evidence="1">Cell wall biogenesis; cell wall polysaccharide biosynthesis.</text>
</comment>
<dbReference type="SUPFAM" id="SSF48452">
    <property type="entry name" value="TPR-like"/>
    <property type="match status" value="1"/>
</dbReference>
<reference evidence="7 8" key="1">
    <citation type="journal article" date="2019" name="Nat. Med.">
        <title>A library of human gut bacterial isolates paired with longitudinal multiomics data enables mechanistic microbiome research.</title>
        <authorList>
            <person name="Poyet M."/>
            <person name="Groussin M."/>
            <person name="Gibbons S.M."/>
            <person name="Avila-Pacheco J."/>
            <person name="Jiang X."/>
            <person name="Kearney S.M."/>
            <person name="Perrotta A.R."/>
            <person name="Berdy B."/>
            <person name="Zhao S."/>
            <person name="Lieberman T.D."/>
            <person name="Swanson P.K."/>
            <person name="Smith M."/>
            <person name="Roesemann S."/>
            <person name="Alexander J.E."/>
            <person name="Rich S.A."/>
            <person name="Livny J."/>
            <person name="Vlamakis H."/>
            <person name="Clish C."/>
            <person name="Bullock K."/>
            <person name="Deik A."/>
            <person name="Scott J."/>
            <person name="Pierce K.A."/>
            <person name="Xavier R.J."/>
            <person name="Alm E.J."/>
        </authorList>
    </citation>
    <scope>NUCLEOTIDE SEQUENCE [LARGE SCALE GENOMIC DNA]</scope>
    <source>
        <strain evidence="7 8">BIOML-A1</strain>
    </source>
</reference>
<feature type="domain" description="Methyltransferase" evidence="6">
    <location>
        <begin position="390"/>
        <end position="479"/>
    </location>
</feature>
<keyword evidence="3" id="KW-0328">Glycosyltransferase</keyword>
<dbReference type="InterPro" id="IPR029063">
    <property type="entry name" value="SAM-dependent_MTases_sf"/>
</dbReference>
<dbReference type="AlphaFoldDB" id="A0A6L6L4P2"/>
<dbReference type="EMBL" id="WNAJ01000010">
    <property type="protein sequence ID" value="MTR85340.1"/>
    <property type="molecule type" value="Genomic_DNA"/>
</dbReference>
<name>A0A6L6L4P2_9FIRM</name>
<dbReference type="Gene3D" id="3.90.550.10">
    <property type="entry name" value="Spore Coat Polysaccharide Biosynthesis Protein SpsA, Chain A"/>
    <property type="match status" value="1"/>
</dbReference>